<evidence type="ECO:0000313" key="2">
    <source>
        <dbReference type="EMBL" id="MBL0404451.1"/>
    </source>
</evidence>
<proteinExistence type="predicted"/>
<name>A0A936Z775_9HYPH</name>
<sequence>MSRTRPITSIRPITADALPSNVWGSGMPLRNRAATASASSKNTDDRVRKIA</sequence>
<dbReference type="EMBL" id="JAEQMY010000012">
    <property type="protein sequence ID" value="MBL0404451.1"/>
    <property type="molecule type" value="Genomic_DNA"/>
</dbReference>
<organism evidence="2 3">
    <name type="scientific">Microvirga aerilata</name>
    <dbReference type="NCBI Taxonomy" id="670292"/>
    <lineage>
        <taxon>Bacteria</taxon>
        <taxon>Pseudomonadati</taxon>
        <taxon>Pseudomonadota</taxon>
        <taxon>Alphaproteobacteria</taxon>
        <taxon>Hyphomicrobiales</taxon>
        <taxon>Methylobacteriaceae</taxon>
        <taxon>Microvirga</taxon>
    </lineage>
</organism>
<evidence type="ECO:0000313" key="3">
    <source>
        <dbReference type="Proteomes" id="UP000605848"/>
    </source>
</evidence>
<gene>
    <name evidence="2" type="ORF">JKG68_10770</name>
</gene>
<evidence type="ECO:0000256" key="1">
    <source>
        <dbReference type="SAM" id="MobiDB-lite"/>
    </source>
</evidence>
<dbReference type="Proteomes" id="UP000605848">
    <property type="component" value="Unassembled WGS sequence"/>
</dbReference>
<feature type="compositionally biased region" description="Basic and acidic residues" evidence="1">
    <location>
        <begin position="42"/>
        <end position="51"/>
    </location>
</feature>
<feature type="region of interest" description="Disordered" evidence="1">
    <location>
        <begin position="20"/>
        <end position="51"/>
    </location>
</feature>
<dbReference type="AlphaFoldDB" id="A0A936Z775"/>
<accession>A0A936Z775</accession>
<reference evidence="2" key="1">
    <citation type="submission" date="2021-01" db="EMBL/GenBank/DDBJ databases">
        <title>Microvirga sp.</title>
        <authorList>
            <person name="Kim M.K."/>
        </authorList>
    </citation>
    <scope>NUCLEOTIDE SEQUENCE</scope>
    <source>
        <strain evidence="2">5420S-16</strain>
    </source>
</reference>
<keyword evidence="3" id="KW-1185">Reference proteome</keyword>
<protein>
    <submittedName>
        <fullName evidence="2">Uncharacterized protein</fullName>
    </submittedName>
</protein>
<comment type="caution">
    <text evidence="2">The sequence shown here is derived from an EMBL/GenBank/DDBJ whole genome shotgun (WGS) entry which is preliminary data.</text>
</comment>